<protein>
    <recommendedName>
        <fullName evidence="2">Purple acid phosphatase Fn3-like domain-containing protein</fullName>
    </recommendedName>
</protein>
<proteinExistence type="predicted"/>
<organism evidence="3 4">
    <name type="scientific">Riccia fluitans</name>
    <dbReference type="NCBI Taxonomy" id="41844"/>
    <lineage>
        <taxon>Eukaryota</taxon>
        <taxon>Viridiplantae</taxon>
        <taxon>Streptophyta</taxon>
        <taxon>Embryophyta</taxon>
        <taxon>Marchantiophyta</taxon>
        <taxon>Marchantiopsida</taxon>
        <taxon>Marchantiidae</taxon>
        <taxon>Marchantiales</taxon>
        <taxon>Ricciaceae</taxon>
        <taxon>Riccia</taxon>
    </lineage>
</organism>
<dbReference type="InterPro" id="IPR040974">
    <property type="entry name" value="Fn3_PAP"/>
</dbReference>
<sequence>MDTLAMSPRMVHMIGLVLLLVAVTAVRGNVSASVVARSTNLGVKGESHDWVTVTSQSNNPSPSDWIAVFSQATFNGSLCLGDLKTTAQKLHTPYMCSAPVKFQYSTSRTMTT</sequence>
<keyword evidence="4" id="KW-1185">Reference proteome</keyword>
<dbReference type="Pfam" id="PF17808">
    <property type="entry name" value="fn3_PAP"/>
    <property type="match status" value="1"/>
</dbReference>
<keyword evidence="1" id="KW-0732">Signal</keyword>
<evidence type="ECO:0000313" key="3">
    <source>
        <dbReference type="EMBL" id="KAL2607895.1"/>
    </source>
</evidence>
<evidence type="ECO:0000313" key="4">
    <source>
        <dbReference type="Proteomes" id="UP001605036"/>
    </source>
</evidence>
<name>A0ABD1XG13_9MARC</name>
<reference evidence="3 4" key="1">
    <citation type="submission" date="2024-09" db="EMBL/GenBank/DDBJ databases">
        <title>Chromosome-scale assembly of Riccia fluitans.</title>
        <authorList>
            <person name="Paukszto L."/>
            <person name="Sawicki J."/>
            <person name="Karawczyk K."/>
            <person name="Piernik-Szablinska J."/>
            <person name="Szczecinska M."/>
            <person name="Mazdziarz M."/>
        </authorList>
    </citation>
    <scope>NUCLEOTIDE SEQUENCE [LARGE SCALE GENOMIC DNA]</scope>
    <source>
        <strain evidence="3">Rf_01</strain>
        <tissue evidence="3">Aerial parts of the thallus</tissue>
    </source>
</reference>
<comment type="caution">
    <text evidence="3">The sequence shown here is derived from an EMBL/GenBank/DDBJ whole genome shotgun (WGS) entry which is preliminary data.</text>
</comment>
<accession>A0ABD1XG13</accession>
<feature type="signal peptide" evidence="1">
    <location>
        <begin position="1"/>
        <end position="28"/>
    </location>
</feature>
<dbReference type="AlphaFoldDB" id="A0ABD1XG13"/>
<feature type="domain" description="Purple acid phosphatase Fn3-like" evidence="2">
    <location>
        <begin position="36"/>
        <end position="107"/>
    </location>
</feature>
<feature type="chain" id="PRO_5044788872" description="Purple acid phosphatase Fn3-like domain-containing protein" evidence="1">
    <location>
        <begin position="29"/>
        <end position="112"/>
    </location>
</feature>
<gene>
    <name evidence="3" type="ORF">R1flu_026468</name>
</gene>
<evidence type="ECO:0000256" key="1">
    <source>
        <dbReference type="SAM" id="SignalP"/>
    </source>
</evidence>
<evidence type="ECO:0000259" key="2">
    <source>
        <dbReference type="Pfam" id="PF17808"/>
    </source>
</evidence>
<dbReference type="EMBL" id="JBHFFA010000008">
    <property type="protein sequence ID" value="KAL2607895.1"/>
    <property type="molecule type" value="Genomic_DNA"/>
</dbReference>
<dbReference type="Proteomes" id="UP001605036">
    <property type="component" value="Unassembled WGS sequence"/>
</dbReference>